<name>A0A7W4VVU6_9ACTN</name>
<dbReference type="EMBL" id="JACHWR010000001">
    <property type="protein sequence ID" value="MBB3042267.1"/>
    <property type="molecule type" value="Genomic_DNA"/>
</dbReference>
<proteinExistence type="predicted"/>
<dbReference type="RefSeq" id="WP_183592075.1">
    <property type="nucleotide sequence ID" value="NZ_JACHWR010000001.1"/>
</dbReference>
<evidence type="ECO:0000313" key="2">
    <source>
        <dbReference type="EMBL" id="MBB3042267.1"/>
    </source>
</evidence>
<accession>A0A7W4VVU6</accession>
<dbReference type="AlphaFoldDB" id="A0A7W4VVU6"/>
<organism evidence="2 3">
    <name type="scientific">Nocardioides soli</name>
    <dbReference type="NCBI Taxonomy" id="1036020"/>
    <lineage>
        <taxon>Bacteria</taxon>
        <taxon>Bacillati</taxon>
        <taxon>Actinomycetota</taxon>
        <taxon>Actinomycetes</taxon>
        <taxon>Propionibacteriales</taxon>
        <taxon>Nocardioidaceae</taxon>
        <taxon>Nocardioides</taxon>
    </lineage>
</organism>
<comment type="caution">
    <text evidence="2">The sequence shown here is derived from an EMBL/GenBank/DDBJ whole genome shotgun (WGS) entry which is preliminary data.</text>
</comment>
<evidence type="ECO:0000313" key="3">
    <source>
        <dbReference type="Proteomes" id="UP000589626"/>
    </source>
</evidence>
<feature type="compositionally biased region" description="Basic residues" evidence="1">
    <location>
        <begin position="1"/>
        <end position="16"/>
    </location>
</feature>
<keyword evidence="3" id="KW-1185">Reference proteome</keyword>
<dbReference type="Proteomes" id="UP000589626">
    <property type="component" value="Unassembled WGS sequence"/>
</dbReference>
<reference evidence="2 3" key="1">
    <citation type="submission" date="2020-08" db="EMBL/GenBank/DDBJ databases">
        <title>Sequencing the genomes of 1000 actinobacteria strains.</title>
        <authorList>
            <person name="Klenk H.-P."/>
        </authorList>
    </citation>
    <scope>NUCLEOTIDE SEQUENCE [LARGE SCALE GENOMIC DNA]</scope>
    <source>
        <strain evidence="2 3">DSM 105498</strain>
    </source>
</reference>
<evidence type="ECO:0000256" key="1">
    <source>
        <dbReference type="SAM" id="MobiDB-lite"/>
    </source>
</evidence>
<protein>
    <submittedName>
        <fullName evidence="2">Uncharacterized protein</fullName>
    </submittedName>
</protein>
<sequence length="103" mass="11130">MRMSVHGRHRTGRHCRRVDTGTGATTAMVALVAAAADDDNDGTIPAITGARDFRPWVPPRLVATGPDVTMNGPGTRFRVGELVDESEAAPRRGVLVQLAERRR</sequence>
<gene>
    <name evidence="2" type="ORF">FHU40_002068</name>
</gene>
<feature type="region of interest" description="Disordered" evidence="1">
    <location>
        <begin position="1"/>
        <end position="22"/>
    </location>
</feature>